<evidence type="ECO:0000313" key="2">
    <source>
        <dbReference type="EMBL" id="PVY40007.1"/>
    </source>
</evidence>
<dbReference type="SUPFAM" id="SSF46955">
    <property type="entry name" value="Putative DNA-binding domain"/>
    <property type="match status" value="1"/>
</dbReference>
<evidence type="ECO:0000259" key="1">
    <source>
        <dbReference type="Pfam" id="PF12728"/>
    </source>
</evidence>
<comment type="caution">
    <text evidence="2">The sequence shown here is derived from an EMBL/GenBank/DDBJ whole genome shotgun (WGS) entry which is preliminary data.</text>
</comment>
<sequence length="100" mass="11157">MLLTPEEIKVVKDFLAPAVKNGLLDGRRLNELLKLAASGGESRPEVPEKLYTVKEAAELLGCHPKSIFRYIREGWLGVIKISARSTRIPRTALELFISVK</sequence>
<dbReference type="OrthoDB" id="1086444at2"/>
<feature type="domain" description="Helix-turn-helix" evidence="1">
    <location>
        <begin position="50"/>
        <end position="97"/>
    </location>
</feature>
<gene>
    <name evidence="2" type="ORF">C8D82_1186</name>
</gene>
<dbReference type="AlphaFoldDB" id="A0A2U1AUS1"/>
<dbReference type="Pfam" id="PF12728">
    <property type="entry name" value="HTH_17"/>
    <property type="match status" value="1"/>
</dbReference>
<evidence type="ECO:0000313" key="3">
    <source>
        <dbReference type="Proteomes" id="UP000245959"/>
    </source>
</evidence>
<name>A0A2U1AUS1_9BACT</name>
<dbReference type="GO" id="GO:0003677">
    <property type="term" value="F:DNA binding"/>
    <property type="evidence" value="ECO:0007669"/>
    <property type="project" value="InterPro"/>
</dbReference>
<dbReference type="GeneID" id="78295724"/>
<proteinExistence type="predicted"/>
<protein>
    <submittedName>
        <fullName evidence="2">Excisionase family DNA binding protein</fullName>
    </submittedName>
</protein>
<dbReference type="NCBIfam" id="TIGR01764">
    <property type="entry name" value="excise"/>
    <property type="match status" value="1"/>
</dbReference>
<dbReference type="InterPro" id="IPR041657">
    <property type="entry name" value="HTH_17"/>
</dbReference>
<dbReference type="InterPro" id="IPR009061">
    <property type="entry name" value="DNA-bd_dom_put_sf"/>
</dbReference>
<dbReference type="Proteomes" id="UP000245959">
    <property type="component" value="Unassembled WGS sequence"/>
</dbReference>
<keyword evidence="3" id="KW-1185">Reference proteome</keyword>
<organism evidence="2 3">
    <name type="scientific">Victivallis vadensis</name>
    <dbReference type="NCBI Taxonomy" id="172901"/>
    <lineage>
        <taxon>Bacteria</taxon>
        <taxon>Pseudomonadati</taxon>
        <taxon>Lentisphaerota</taxon>
        <taxon>Lentisphaeria</taxon>
        <taxon>Victivallales</taxon>
        <taxon>Victivallaceae</taxon>
        <taxon>Victivallis</taxon>
    </lineage>
</organism>
<reference evidence="2 3" key="1">
    <citation type="submission" date="2018-04" db="EMBL/GenBank/DDBJ databases">
        <title>Genomic Encyclopedia of Type Strains, Phase IV (KMG-IV): sequencing the most valuable type-strain genomes for metagenomic binning, comparative biology and taxonomic classification.</title>
        <authorList>
            <person name="Goeker M."/>
        </authorList>
    </citation>
    <scope>NUCLEOTIDE SEQUENCE [LARGE SCALE GENOMIC DNA]</scope>
    <source>
        <strain evidence="2 3">DSM 14823</strain>
    </source>
</reference>
<dbReference type="EMBL" id="QEKH01000018">
    <property type="protein sequence ID" value="PVY40007.1"/>
    <property type="molecule type" value="Genomic_DNA"/>
</dbReference>
<dbReference type="RefSeq" id="WP_116884427.1">
    <property type="nucleotide sequence ID" value="NZ_CABMMC010000035.1"/>
</dbReference>
<dbReference type="InterPro" id="IPR010093">
    <property type="entry name" value="SinI_DNA-bd"/>
</dbReference>
<accession>A0A2U1AUS1</accession>